<dbReference type="InterPro" id="IPR036397">
    <property type="entry name" value="RNaseH_sf"/>
</dbReference>
<dbReference type="Pfam" id="PF17919">
    <property type="entry name" value="RT_RNaseH_2"/>
    <property type="match status" value="1"/>
</dbReference>
<dbReference type="InterPro" id="IPR041577">
    <property type="entry name" value="RT_RNaseH_2"/>
</dbReference>
<dbReference type="PROSITE" id="PS50994">
    <property type="entry name" value="INTEGRASE"/>
    <property type="match status" value="1"/>
</dbReference>
<feature type="domain" description="RNase H type-1" evidence="2">
    <location>
        <begin position="294"/>
        <end position="423"/>
    </location>
</feature>
<dbReference type="InterPro" id="IPR043502">
    <property type="entry name" value="DNA/RNA_pol_sf"/>
</dbReference>
<evidence type="ECO:0000259" key="3">
    <source>
        <dbReference type="PROSITE" id="PS50994"/>
    </source>
</evidence>
<evidence type="ECO:0000313" key="4">
    <source>
        <dbReference type="EMBL" id="KAL0396183.1"/>
    </source>
</evidence>
<dbReference type="CDD" id="cd09279">
    <property type="entry name" value="RNase_HI_like"/>
    <property type="match status" value="1"/>
</dbReference>
<dbReference type="PANTHER" id="PTHR48475">
    <property type="entry name" value="RIBONUCLEASE H"/>
    <property type="match status" value="1"/>
</dbReference>
<dbReference type="Pfam" id="PF17921">
    <property type="entry name" value="Integrase_H2C2"/>
    <property type="match status" value="1"/>
</dbReference>
<dbReference type="InterPro" id="IPR002156">
    <property type="entry name" value="RNaseH_domain"/>
</dbReference>
<dbReference type="Pfam" id="PF00078">
    <property type="entry name" value="RVT_1"/>
    <property type="match status" value="1"/>
</dbReference>
<evidence type="ECO:0000259" key="2">
    <source>
        <dbReference type="PROSITE" id="PS50879"/>
    </source>
</evidence>
<protein>
    <submittedName>
        <fullName evidence="4">Transposon Tf2-12 polyprotein</fullName>
    </submittedName>
</protein>
<dbReference type="GO" id="GO:0003676">
    <property type="term" value="F:nucleic acid binding"/>
    <property type="evidence" value="ECO:0007669"/>
    <property type="project" value="InterPro"/>
</dbReference>
<dbReference type="Pfam" id="PF00665">
    <property type="entry name" value="rve"/>
    <property type="match status" value="1"/>
</dbReference>
<reference evidence="4" key="2">
    <citation type="journal article" date="2024" name="Plant">
        <title>Genomic evolution and insights into agronomic trait innovations of Sesamum species.</title>
        <authorList>
            <person name="Miao H."/>
            <person name="Wang L."/>
            <person name="Qu L."/>
            <person name="Liu H."/>
            <person name="Sun Y."/>
            <person name="Le M."/>
            <person name="Wang Q."/>
            <person name="Wei S."/>
            <person name="Zheng Y."/>
            <person name="Lin W."/>
            <person name="Duan Y."/>
            <person name="Cao H."/>
            <person name="Xiong S."/>
            <person name="Wang X."/>
            <person name="Wei L."/>
            <person name="Li C."/>
            <person name="Ma Q."/>
            <person name="Ju M."/>
            <person name="Zhao R."/>
            <person name="Li G."/>
            <person name="Mu C."/>
            <person name="Tian Q."/>
            <person name="Mei H."/>
            <person name="Zhang T."/>
            <person name="Gao T."/>
            <person name="Zhang H."/>
        </authorList>
    </citation>
    <scope>NUCLEOTIDE SEQUENCE</scope>
    <source>
        <strain evidence="4">KEN8</strain>
    </source>
</reference>
<feature type="domain" description="Integrase catalytic" evidence="3">
    <location>
        <begin position="580"/>
        <end position="739"/>
    </location>
</feature>
<organism evidence="4">
    <name type="scientific">Sesamum calycinum</name>
    <dbReference type="NCBI Taxonomy" id="2727403"/>
    <lineage>
        <taxon>Eukaryota</taxon>
        <taxon>Viridiplantae</taxon>
        <taxon>Streptophyta</taxon>
        <taxon>Embryophyta</taxon>
        <taxon>Tracheophyta</taxon>
        <taxon>Spermatophyta</taxon>
        <taxon>Magnoliopsida</taxon>
        <taxon>eudicotyledons</taxon>
        <taxon>Gunneridae</taxon>
        <taxon>Pentapetalae</taxon>
        <taxon>asterids</taxon>
        <taxon>lamiids</taxon>
        <taxon>Lamiales</taxon>
        <taxon>Pedaliaceae</taxon>
        <taxon>Sesamum</taxon>
    </lineage>
</organism>
<dbReference type="InterPro" id="IPR012337">
    <property type="entry name" value="RNaseH-like_sf"/>
</dbReference>
<dbReference type="GO" id="GO:0015074">
    <property type="term" value="P:DNA integration"/>
    <property type="evidence" value="ECO:0007669"/>
    <property type="project" value="InterPro"/>
</dbReference>
<evidence type="ECO:0000259" key="1">
    <source>
        <dbReference type="PROSITE" id="PS50878"/>
    </source>
</evidence>
<dbReference type="SUPFAM" id="SSF56672">
    <property type="entry name" value="DNA/RNA polymerases"/>
    <property type="match status" value="1"/>
</dbReference>
<reference evidence="4" key="1">
    <citation type="submission" date="2020-06" db="EMBL/GenBank/DDBJ databases">
        <authorList>
            <person name="Li T."/>
            <person name="Hu X."/>
            <person name="Zhang T."/>
            <person name="Song X."/>
            <person name="Zhang H."/>
            <person name="Dai N."/>
            <person name="Sheng W."/>
            <person name="Hou X."/>
            <person name="Wei L."/>
        </authorList>
    </citation>
    <scope>NUCLEOTIDE SEQUENCE</scope>
    <source>
        <strain evidence="4">KEN8</strain>
        <tissue evidence="4">Leaf</tissue>
    </source>
</reference>
<sequence length="863" mass="96659">MLSFLDAYQGYNQIPLAPEDQEKASFVTDQGVFCYNVMPFGLKNAGATYQRLVNHMFQNQIGRNMEVYIDDMLVKSEKEQDHIKDLEECFQILTTFGMKLNPAKCTFGVRGGRFLGYMISERGIEANPEKINAIMDMSPPKSIREVQKLAGRLAALNRFISRSADKGLPFFKILRGGAKFEWSKNGQEAFDELKKYLVSPPLLTKPETGETLYLYLAVSENAVSSVLVRQENREHLPVYYVSKLLASPKLSGRMVKWAVELSEYGIEFHPRPAIKAQVLADFVVELAYDEASISTPTWSVYVDGSSTSTGSGAGVALESPQGDKFEYAIKLDFPSSNNEAEYEAFLAGCELALAAGAKRIVIYSDSQLVVNQVQGSYEARDEKMAKYFSKAKNMLGKFEEASVVQVSRANNATADQLAKLASSMAAIRSRKIIFISSERAAIEEPEEVICIDPTLLSWKEEIIRFLTKGVQPENKKDAKVLRRKASRFAMIDGELYKRGFSQPFLKCLTPEEGNYVLREIHEGICGNHLGGKALAGKSLRQGFYWPTMLGDAHEVVKRCRACQEHANVNHQPAALMRPLESPCPFDQWGIDLVGPLPQATGQRKFLIVAVDYFTKWVEAEPLAKISEKEVIKFLWRNIVCRFGIPRAIISDNGTQFSGNKLKEWCKGLAIKQFFTSVSNPQANGQTEVTNRTILQHLKTRLGTAKGAWVDELPSVLWAYRTTPRTTTGETPFSLSYGTDAVAPAEVGELNWRVKHYDLEANEQGLRMNLDFVEEVRERASVRLCTKPEWQRPIIPELGQGTSKGDLVMRKAEASGPIGKLDSKWEGPYKVTEIVGTGAYKLQQMDGTNIPRTWNIANLKKYYS</sequence>
<name>A0AAW2SWI7_9LAMI</name>
<comment type="caution">
    <text evidence="4">The sequence shown here is derived from an EMBL/GenBank/DDBJ whole genome shotgun (WGS) entry which is preliminary data.</text>
</comment>
<dbReference type="InterPro" id="IPR000477">
    <property type="entry name" value="RT_dom"/>
</dbReference>
<dbReference type="PROSITE" id="PS50878">
    <property type="entry name" value="RT_POL"/>
    <property type="match status" value="1"/>
</dbReference>
<dbReference type="AlphaFoldDB" id="A0AAW2SWI7"/>
<dbReference type="SUPFAM" id="SSF53098">
    <property type="entry name" value="Ribonuclease H-like"/>
    <property type="match status" value="2"/>
</dbReference>
<dbReference type="Gene3D" id="1.10.340.70">
    <property type="match status" value="1"/>
</dbReference>
<dbReference type="Gene3D" id="3.10.10.10">
    <property type="entry name" value="HIV Type 1 Reverse Transcriptase, subunit A, domain 1"/>
    <property type="match status" value="1"/>
</dbReference>
<dbReference type="Pfam" id="PF13456">
    <property type="entry name" value="RVT_3"/>
    <property type="match status" value="1"/>
</dbReference>
<dbReference type="EMBL" id="JACGWM010000001">
    <property type="protein sequence ID" value="KAL0396183.1"/>
    <property type="molecule type" value="Genomic_DNA"/>
</dbReference>
<dbReference type="PROSITE" id="PS50879">
    <property type="entry name" value="RNASE_H_1"/>
    <property type="match status" value="1"/>
</dbReference>
<dbReference type="GO" id="GO:0004523">
    <property type="term" value="F:RNA-DNA hybrid ribonuclease activity"/>
    <property type="evidence" value="ECO:0007669"/>
    <property type="project" value="InterPro"/>
</dbReference>
<gene>
    <name evidence="4" type="ORF">Scaly_0066700</name>
</gene>
<dbReference type="InterPro" id="IPR041588">
    <property type="entry name" value="Integrase_H2C2"/>
</dbReference>
<dbReference type="Gene3D" id="3.30.420.10">
    <property type="entry name" value="Ribonuclease H-like superfamily/Ribonuclease H"/>
    <property type="match status" value="2"/>
</dbReference>
<dbReference type="InterPro" id="IPR001584">
    <property type="entry name" value="Integrase_cat-core"/>
</dbReference>
<dbReference type="PANTHER" id="PTHR48475:SF2">
    <property type="entry name" value="RIBONUCLEASE H"/>
    <property type="match status" value="1"/>
</dbReference>
<dbReference type="CDD" id="cd01647">
    <property type="entry name" value="RT_LTR"/>
    <property type="match status" value="1"/>
</dbReference>
<accession>A0AAW2SWI7</accession>
<dbReference type="InterPro" id="IPR043128">
    <property type="entry name" value="Rev_trsase/Diguanyl_cyclase"/>
</dbReference>
<dbReference type="Gene3D" id="3.30.70.270">
    <property type="match status" value="2"/>
</dbReference>
<feature type="domain" description="Reverse transcriptase" evidence="1">
    <location>
        <begin position="1"/>
        <end position="119"/>
    </location>
</feature>
<proteinExistence type="predicted"/>